<evidence type="ECO:0000256" key="1">
    <source>
        <dbReference type="SAM" id="MobiDB-lite"/>
    </source>
</evidence>
<name>A0AAV4C6H3_9GAST</name>
<organism evidence="2 3">
    <name type="scientific">Plakobranchus ocellatus</name>
    <dbReference type="NCBI Taxonomy" id="259542"/>
    <lineage>
        <taxon>Eukaryota</taxon>
        <taxon>Metazoa</taxon>
        <taxon>Spiralia</taxon>
        <taxon>Lophotrochozoa</taxon>
        <taxon>Mollusca</taxon>
        <taxon>Gastropoda</taxon>
        <taxon>Heterobranchia</taxon>
        <taxon>Euthyneura</taxon>
        <taxon>Panpulmonata</taxon>
        <taxon>Sacoglossa</taxon>
        <taxon>Placobranchoidea</taxon>
        <taxon>Plakobranchidae</taxon>
        <taxon>Plakobranchus</taxon>
    </lineage>
</organism>
<dbReference type="Proteomes" id="UP000735302">
    <property type="component" value="Unassembled WGS sequence"/>
</dbReference>
<sequence length="130" mass="12961">MGLDVGLGMGPGVGPGMGLGVGLGMGPGVGPGMGLGVGLGLGPVVGPGVGLGVGLGLEFGVEPEMGPPQVPAGKMGHRFSITPDPTDRDRLETEFLDLAAPRIEFVGIRCPSKSDDFPNVPVLCRCSEVV</sequence>
<reference evidence="2 3" key="1">
    <citation type="journal article" date="2021" name="Elife">
        <title>Chloroplast acquisition without the gene transfer in kleptoplastic sea slugs, Plakobranchus ocellatus.</title>
        <authorList>
            <person name="Maeda T."/>
            <person name="Takahashi S."/>
            <person name="Yoshida T."/>
            <person name="Shimamura S."/>
            <person name="Takaki Y."/>
            <person name="Nagai Y."/>
            <person name="Toyoda A."/>
            <person name="Suzuki Y."/>
            <person name="Arimoto A."/>
            <person name="Ishii H."/>
            <person name="Satoh N."/>
            <person name="Nishiyama T."/>
            <person name="Hasebe M."/>
            <person name="Maruyama T."/>
            <person name="Minagawa J."/>
            <person name="Obokata J."/>
            <person name="Shigenobu S."/>
        </authorList>
    </citation>
    <scope>NUCLEOTIDE SEQUENCE [LARGE SCALE GENOMIC DNA]</scope>
</reference>
<evidence type="ECO:0000313" key="2">
    <source>
        <dbReference type="EMBL" id="GFO26649.1"/>
    </source>
</evidence>
<feature type="region of interest" description="Disordered" evidence="1">
    <location>
        <begin position="64"/>
        <end position="88"/>
    </location>
</feature>
<dbReference type="AlphaFoldDB" id="A0AAV4C6H3"/>
<gene>
    <name evidence="2" type="ORF">PoB_005315400</name>
</gene>
<dbReference type="EMBL" id="BLXT01005852">
    <property type="protein sequence ID" value="GFO26649.1"/>
    <property type="molecule type" value="Genomic_DNA"/>
</dbReference>
<protein>
    <submittedName>
        <fullName evidence="2">Uncharacterized protein</fullName>
    </submittedName>
</protein>
<comment type="caution">
    <text evidence="2">The sequence shown here is derived from an EMBL/GenBank/DDBJ whole genome shotgun (WGS) entry which is preliminary data.</text>
</comment>
<proteinExistence type="predicted"/>
<keyword evidence="3" id="KW-1185">Reference proteome</keyword>
<evidence type="ECO:0000313" key="3">
    <source>
        <dbReference type="Proteomes" id="UP000735302"/>
    </source>
</evidence>
<accession>A0AAV4C6H3</accession>